<dbReference type="InterPro" id="IPR010982">
    <property type="entry name" value="Lambda_DNA-bd_dom_sf"/>
</dbReference>
<keyword evidence="6" id="KW-1185">Reference proteome</keyword>
<reference evidence="5 6" key="1">
    <citation type="submission" date="2019-10" db="EMBL/GenBank/DDBJ databases">
        <title>Draft Genome Sequence of Cytophagaceae sp. SJW1-29.</title>
        <authorList>
            <person name="Choi A."/>
        </authorList>
    </citation>
    <scope>NUCLEOTIDE SEQUENCE [LARGE SCALE GENOMIC DNA]</scope>
    <source>
        <strain evidence="5 6">SJW1-29</strain>
    </source>
</reference>
<dbReference type="GO" id="GO:0003700">
    <property type="term" value="F:DNA-binding transcription factor activity"/>
    <property type="evidence" value="ECO:0007669"/>
    <property type="project" value="TreeGrafter"/>
</dbReference>
<keyword evidence="2" id="KW-0238">DNA-binding</keyword>
<dbReference type="InterPro" id="IPR028082">
    <property type="entry name" value="Peripla_BP_I"/>
</dbReference>
<evidence type="ECO:0000256" key="1">
    <source>
        <dbReference type="ARBA" id="ARBA00023015"/>
    </source>
</evidence>
<evidence type="ECO:0000256" key="3">
    <source>
        <dbReference type="ARBA" id="ARBA00023163"/>
    </source>
</evidence>
<dbReference type="Proteomes" id="UP000479293">
    <property type="component" value="Unassembled WGS sequence"/>
</dbReference>
<proteinExistence type="predicted"/>
<dbReference type="PANTHER" id="PTHR30146:SF109">
    <property type="entry name" value="HTH-TYPE TRANSCRIPTIONAL REGULATOR GALS"/>
    <property type="match status" value="1"/>
</dbReference>
<dbReference type="PROSITE" id="PS50932">
    <property type="entry name" value="HTH_LACI_2"/>
    <property type="match status" value="1"/>
</dbReference>
<dbReference type="PANTHER" id="PTHR30146">
    <property type="entry name" value="LACI-RELATED TRANSCRIPTIONAL REPRESSOR"/>
    <property type="match status" value="1"/>
</dbReference>
<dbReference type="Gene3D" id="3.40.50.2300">
    <property type="match status" value="2"/>
</dbReference>
<organism evidence="5 6">
    <name type="scientific">Salmonirosea aquatica</name>
    <dbReference type="NCBI Taxonomy" id="2654236"/>
    <lineage>
        <taxon>Bacteria</taxon>
        <taxon>Pseudomonadati</taxon>
        <taxon>Bacteroidota</taxon>
        <taxon>Cytophagia</taxon>
        <taxon>Cytophagales</taxon>
        <taxon>Spirosomataceae</taxon>
        <taxon>Salmonirosea</taxon>
    </lineage>
</organism>
<dbReference type="Pfam" id="PF00356">
    <property type="entry name" value="LacI"/>
    <property type="match status" value="1"/>
</dbReference>
<dbReference type="CDD" id="cd01392">
    <property type="entry name" value="HTH_LacI"/>
    <property type="match status" value="1"/>
</dbReference>
<protein>
    <submittedName>
        <fullName evidence="5">Substrate-binding domain-containing protein</fullName>
    </submittedName>
</protein>
<dbReference type="CDD" id="cd06267">
    <property type="entry name" value="PBP1_LacI_sugar_binding-like"/>
    <property type="match status" value="1"/>
</dbReference>
<dbReference type="SUPFAM" id="SSF47413">
    <property type="entry name" value="lambda repressor-like DNA-binding domains"/>
    <property type="match status" value="1"/>
</dbReference>
<gene>
    <name evidence="5" type="ORF">GBK04_07220</name>
</gene>
<dbReference type="EMBL" id="WHLY01000002">
    <property type="protein sequence ID" value="MPR33152.1"/>
    <property type="molecule type" value="Genomic_DNA"/>
</dbReference>
<sequence>MTECPKCQQVDSIMKAGFVRGNQRFLCKNCDYYFTIPSANRQVRKRRRHQTTIIDIAQDLGVSNSTVSRALHGHPDINPNTRRAILEKAQELDYQPNQLAHSLVKSRTETVGIIVPEFMTQFFPNIIVGAQKVLAQAGYHLIIMQSDESYETEKNNTKALLANRVDGLLVSMSHETNNYDHLRIFEKRDIPVVYFNRVSEELGKYRVVVNDYQGAYTAVDHLIRNGYRRIAHLGGPTNLLISQERLRGYCDALRKNGLEVIPELVIHGDLRAQKARIYTGYFLDLPVPPDAIFAVNDPSAIEIMMLAKAKGLRIPDDLGVVGFSDDSIAAHIGNGLTTVKQPTTQIGEAAARMILRLIQGEEELAKPETVVLEAELIVRGSSVRVPLTPRKF</sequence>
<keyword evidence="1" id="KW-0805">Transcription regulation</keyword>
<name>A0A7C9FRA6_9BACT</name>
<dbReference type="InterPro" id="IPR001761">
    <property type="entry name" value="Peripla_BP/Lac1_sug-bd_dom"/>
</dbReference>
<dbReference type="SMART" id="SM00354">
    <property type="entry name" value="HTH_LACI"/>
    <property type="match status" value="1"/>
</dbReference>
<dbReference type="GO" id="GO:0000976">
    <property type="term" value="F:transcription cis-regulatory region binding"/>
    <property type="evidence" value="ECO:0007669"/>
    <property type="project" value="TreeGrafter"/>
</dbReference>
<evidence type="ECO:0000313" key="5">
    <source>
        <dbReference type="EMBL" id="MPR33152.1"/>
    </source>
</evidence>
<dbReference type="Gene3D" id="1.10.260.40">
    <property type="entry name" value="lambda repressor-like DNA-binding domains"/>
    <property type="match status" value="1"/>
</dbReference>
<feature type="domain" description="HTH lacI-type" evidence="4">
    <location>
        <begin position="51"/>
        <end position="105"/>
    </location>
</feature>
<dbReference type="SUPFAM" id="SSF53822">
    <property type="entry name" value="Periplasmic binding protein-like I"/>
    <property type="match status" value="1"/>
</dbReference>
<dbReference type="InterPro" id="IPR000843">
    <property type="entry name" value="HTH_LacI"/>
</dbReference>
<dbReference type="RefSeq" id="WP_152758180.1">
    <property type="nucleotide sequence ID" value="NZ_WHLY01000002.1"/>
</dbReference>
<accession>A0A7C9FRA6</accession>
<evidence type="ECO:0000259" key="4">
    <source>
        <dbReference type="PROSITE" id="PS50932"/>
    </source>
</evidence>
<evidence type="ECO:0000313" key="6">
    <source>
        <dbReference type="Proteomes" id="UP000479293"/>
    </source>
</evidence>
<evidence type="ECO:0000256" key="2">
    <source>
        <dbReference type="ARBA" id="ARBA00023125"/>
    </source>
</evidence>
<dbReference type="Pfam" id="PF00532">
    <property type="entry name" value="Peripla_BP_1"/>
    <property type="match status" value="1"/>
</dbReference>
<comment type="caution">
    <text evidence="5">The sequence shown here is derived from an EMBL/GenBank/DDBJ whole genome shotgun (WGS) entry which is preliminary data.</text>
</comment>
<dbReference type="AlphaFoldDB" id="A0A7C9FRA6"/>
<keyword evidence="3" id="KW-0804">Transcription</keyword>